<dbReference type="AlphaFoldDB" id="M9X936"/>
<dbReference type="eggNOG" id="COG1569">
    <property type="taxonomic scope" value="Bacteria"/>
</dbReference>
<sequence>MLKKGKAYRLVVTFGLEKERFEIVTAIEQLNELKRVLREKFPGVLSPQEIGHFISLFRQAAILVRPTQGVKASPDPDDDIILAIAVASKADYLVSGDKNHLLQLKKINSTKIVSLSWLLKKIAPYGR</sequence>
<dbReference type="Pfam" id="PF13470">
    <property type="entry name" value="PIN_3"/>
    <property type="match status" value="1"/>
</dbReference>
<name>M9X936_MEIRD</name>
<dbReference type="PATRIC" id="fig|504728.9.peg.1394"/>
<feature type="domain" description="PIN" evidence="1">
    <location>
        <begin position="15"/>
        <end position="98"/>
    </location>
</feature>
<gene>
    <name evidence="2" type="ORF">K649_06775</name>
</gene>
<evidence type="ECO:0000313" key="3">
    <source>
        <dbReference type="Proteomes" id="UP000013026"/>
    </source>
</evidence>
<dbReference type="PANTHER" id="PTHR34610">
    <property type="entry name" value="SSL7007 PROTEIN"/>
    <property type="match status" value="1"/>
</dbReference>
<dbReference type="PANTHER" id="PTHR34610:SF4">
    <property type="entry name" value="SLL8027 PROTEIN"/>
    <property type="match status" value="1"/>
</dbReference>
<protein>
    <submittedName>
        <fullName evidence="2">PilT domain-containing protein</fullName>
    </submittedName>
</protein>
<organism evidence="2 3">
    <name type="scientific">Meiothermus ruber (strain ATCC 35948 / DSM 1279 / VKM B-1258 / 21)</name>
    <name type="common">Thermus ruber</name>
    <dbReference type="NCBI Taxonomy" id="504728"/>
    <lineage>
        <taxon>Bacteria</taxon>
        <taxon>Thermotogati</taxon>
        <taxon>Deinococcota</taxon>
        <taxon>Deinococci</taxon>
        <taxon>Thermales</taxon>
        <taxon>Thermaceae</taxon>
        <taxon>Meiothermus</taxon>
    </lineage>
</organism>
<dbReference type="STRING" id="504728.K649_06775"/>
<dbReference type="EMBL" id="CP005385">
    <property type="protein sequence ID" value="AGK04655.1"/>
    <property type="molecule type" value="Genomic_DNA"/>
</dbReference>
<dbReference type="NCBIfam" id="TIGR00305">
    <property type="entry name" value="putative toxin-antitoxin system toxin component, PIN family"/>
    <property type="match status" value="1"/>
</dbReference>
<dbReference type="SUPFAM" id="SSF88723">
    <property type="entry name" value="PIN domain-like"/>
    <property type="match status" value="1"/>
</dbReference>
<reference evidence="2 3" key="1">
    <citation type="submission" date="2013-04" db="EMBL/GenBank/DDBJ databases">
        <authorList>
            <person name="Chin J."/>
            <person name="Alexander D.H."/>
            <person name="Marks P."/>
            <person name="Korlach J."/>
            <person name="Clum A."/>
            <person name="Copeland A."/>
        </authorList>
    </citation>
    <scope>NUCLEOTIDE SEQUENCE [LARGE SCALE GENOMIC DNA]</scope>
    <source>
        <strain evidence="3">ATCC 35948 / DSM 1279 / VKM B-1258 / 21</strain>
    </source>
</reference>
<dbReference type="InterPro" id="IPR002850">
    <property type="entry name" value="PIN_toxin-like"/>
</dbReference>
<evidence type="ECO:0000259" key="1">
    <source>
        <dbReference type="Pfam" id="PF13470"/>
    </source>
</evidence>
<accession>M9X936</accession>
<dbReference type="InterPro" id="IPR002716">
    <property type="entry name" value="PIN_dom"/>
</dbReference>
<evidence type="ECO:0000313" key="2">
    <source>
        <dbReference type="EMBL" id="AGK04655.1"/>
    </source>
</evidence>
<proteinExistence type="predicted"/>
<dbReference type="KEGG" id="mre:K649_06775"/>
<dbReference type="Proteomes" id="UP000013026">
    <property type="component" value="Chromosome"/>
</dbReference>
<dbReference type="InterPro" id="IPR029060">
    <property type="entry name" value="PIN-like_dom_sf"/>
</dbReference>